<dbReference type="CDD" id="cd09912">
    <property type="entry name" value="DLP_2"/>
    <property type="match status" value="1"/>
</dbReference>
<sequence length="569" mass="61393">MTTTLLEARYLALRGELTGHLGRLCELLAACGRPEGAATARALLEHAAEPFLFVVVGEVKAGKSSLINALLGAEVTDVAPDPCTDRIRVIGRQETVAKAPSGDLVVRVAVDNPLLDGLAIVDTPGVDSIIDRHQEITEAFIPRADLALFTFSVLNPYSRSAWEFFDLVAGAWGRRVAFALTMADLASREQIAVNTGRLRELARERGVEEPVIFLISSEKSRADPQAGGIEALRRHIRELTAGGGHFAGKLDATRRSALRLLQELGESLDERGRELAADSAEAERIRSRLDTARLAAGREAEVLRTRVEAAYARLSEAFLAAFAAELTLGGMLGRSVTSLWRRGKDAASPAKRLAELGEAFGRDLEHEVESIAAVGAAHIFESVSGYARILLDELRLRRLASSPALGDPLSGERDRVLAEVAGRVETLLAEGGPMAGLDAKSVATMDPRAAMGGALVVLGTIFAVSVKSAVIDVTGGVVAALGALIAGSALYWQRPKVLREMRRRLAHGGETLRQELDERLSARLDRIFRELADRFEPFFADIAARGEALAHCRARRDELDEALRRFSTQ</sequence>
<reference evidence="3 4" key="1">
    <citation type="submission" date="2018-02" db="EMBL/GenBank/DDBJ databases">
        <title>Genome sequence of Desulfovibrio carbinolicus DSM 3852.</title>
        <authorList>
            <person name="Wilbanks E."/>
            <person name="Skennerton C.T."/>
            <person name="Orphan V.J."/>
        </authorList>
    </citation>
    <scope>NUCLEOTIDE SEQUENCE [LARGE SCALE GENOMIC DNA]</scope>
    <source>
        <strain evidence="3 4">DSM 3852</strain>
    </source>
</reference>
<keyword evidence="1" id="KW-0472">Membrane</keyword>
<feature type="domain" description="Dynamin N-terminal" evidence="2">
    <location>
        <begin position="54"/>
        <end position="94"/>
    </location>
</feature>
<feature type="transmembrane region" description="Helical" evidence="1">
    <location>
        <begin position="473"/>
        <end position="492"/>
    </location>
</feature>
<feature type="transmembrane region" description="Helical" evidence="1">
    <location>
        <begin position="449"/>
        <end position="467"/>
    </location>
</feature>
<accession>A0A4P6HMW0</accession>
<dbReference type="PANTHER" id="PTHR43681">
    <property type="entry name" value="TRANSMEMBRANE GTPASE FZO"/>
    <property type="match status" value="1"/>
</dbReference>
<dbReference type="Proteomes" id="UP000293296">
    <property type="component" value="Chromosome"/>
</dbReference>
<evidence type="ECO:0000313" key="4">
    <source>
        <dbReference type="Proteomes" id="UP000293296"/>
    </source>
</evidence>
<dbReference type="SUPFAM" id="SSF52540">
    <property type="entry name" value="P-loop containing nucleoside triphosphate hydrolases"/>
    <property type="match status" value="1"/>
</dbReference>
<dbReference type="InterPro" id="IPR045063">
    <property type="entry name" value="Dynamin_N"/>
</dbReference>
<evidence type="ECO:0000256" key="1">
    <source>
        <dbReference type="SAM" id="Phobius"/>
    </source>
</evidence>
<protein>
    <submittedName>
        <fullName evidence="3">GTPase</fullName>
    </submittedName>
</protein>
<evidence type="ECO:0000313" key="3">
    <source>
        <dbReference type="EMBL" id="QAZ67330.1"/>
    </source>
</evidence>
<keyword evidence="4" id="KW-1185">Reference proteome</keyword>
<dbReference type="RefSeq" id="WP_129351819.1">
    <property type="nucleotide sequence ID" value="NZ_CP026538.1"/>
</dbReference>
<keyword evidence="1" id="KW-1133">Transmembrane helix</keyword>
<dbReference type="EMBL" id="CP026538">
    <property type="protein sequence ID" value="QAZ67330.1"/>
    <property type="molecule type" value="Genomic_DNA"/>
</dbReference>
<dbReference type="PANTHER" id="PTHR43681:SF1">
    <property type="entry name" value="SARCALUMENIN"/>
    <property type="match status" value="1"/>
</dbReference>
<feature type="domain" description="Dynamin N-terminal" evidence="2">
    <location>
        <begin position="104"/>
        <end position="181"/>
    </location>
</feature>
<organism evidence="3 4">
    <name type="scientific">Solidesulfovibrio carbinolicus</name>
    <dbReference type="NCBI Taxonomy" id="296842"/>
    <lineage>
        <taxon>Bacteria</taxon>
        <taxon>Pseudomonadati</taxon>
        <taxon>Thermodesulfobacteriota</taxon>
        <taxon>Desulfovibrionia</taxon>
        <taxon>Desulfovibrionales</taxon>
        <taxon>Desulfovibrionaceae</taxon>
        <taxon>Solidesulfovibrio</taxon>
    </lineage>
</organism>
<gene>
    <name evidence="3" type="ORF">C3Y92_08865</name>
</gene>
<dbReference type="AlphaFoldDB" id="A0A4P6HMW0"/>
<dbReference type="InterPro" id="IPR051943">
    <property type="entry name" value="TRAFAC_Dynamin-like_GTPase"/>
</dbReference>
<proteinExistence type="predicted"/>
<keyword evidence="1" id="KW-0812">Transmembrane</keyword>
<dbReference type="Pfam" id="PF00350">
    <property type="entry name" value="Dynamin_N"/>
    <property type="match status" value="2"/>
</dbReference>
<evidence type="ECO:0000259" key="2">
    <source>
        <dbReference type="Pfam" id="PF00350"/>
    </source>
</evidence>
<dbReference type="OrthoDB" id="9802035at2"/>
<dbReference type="Gene3D" id="3.40.50.300">
    <property type="entry name" value="P-loop containing nucleotide triphosphate hydrolases"/>
    <property type="match status" value="1"/>
</dbReference>
<dbReference type="InterPro" id="IPR027417">
    <property type="entry name" value="P-loop_NTPase"/>
</dbReference>
<dbReference type="KEGG" id="dcb:C3Y92_08865"/>
<name>A0A4P6HMW0_9BACT</name>